<keyword evidence="3" id="KW-1185">Reference proteome</keyword>
<dbReference type="PROSITE" id="PS50837">
    <property type="entry name" value="NACHT"/>
    <property type="match status" value="1"/>
</dbReference>
<proteinExistence type="predicted"/>
<dbReference type="SUPFAM" id="SSF52540">
    <property type="entry name" value="P-loop containing nucleoside triphosphate hydrolases"/>
    <property type="match status" value="1"/>
</dbReference>
<protein>
    <recommendedName>
        <fullName evidence="1">NACHT domain-containing protein</fullName>
    </recommendedName>
</protein>
<dbReference type="Proteomes" id="UP000809587">
    <property type="component" value="Unassembled WGS sequence"/>
</dbReference>
<feature type="domain" description="NACHT" evidence="1">
    <location>
        <begin position="397"/>
        <end position="488"/>
    </location>
</feature>
<reference evidence="2 3" key="1">
    <citation type="submission" date="2021-02" db="EMBL/GenBank/DDBJ databases">
        <authorList>
            <person name="Lee D.-H."/>
        </authorList>
    </citation>
    <scope>NUCLEOTIDE SEQUENCE [LARGE SCALE GENOMIC DNA]</scope>
    <source>
        <strain evidence="2 3">MMS20-R2-29</strain>
    </source>
</reference>
<evidence type="ECO:0000313" key="3">
    <source>
        <dbReference type="Proteomes" id="UP000809587"/>
    </source>
</evidence>
<dbReference type="Gene3D" id="3.40.50.300">
    <property type="entry name" value="P-loop containing nucleotide triphosphate hydrolases"/>
    <property type="match status" value="1"/>
</dbReference>
<name>A0ABS2J9X5_9ACTN</name>
<dbReference type="EMBL" id="JAFEUO010000003">
    <property type="protein sequence ID" value="MBM7083361.1"/>
    <property type="molecule type" value="Genomic_DNA"/>
</dbReference>
<dbReference type="InterPro" id="IPR007111">
    <property type="entry name" value="NACHT_NTPase"/>
</dbReference>
<dbReference type="RefSeq" id="WP_204958552.1">
    <property type="nucleotide sequence ID" value="NZ_JAFEUO010000003.1"/>
</dbReference>
<comment type="caution">
    <text evidence="2">The sequence shown here is derived from an EMBL/GenBank/DDBJ whole genome shotgun (WGS) entry which is preliminary data.</text>
</comment>
<organism evidence="2 3">
    <name type="scientific">Micromonospora humidisoli</name>
    <dbReference type="NCBI Taxonomy" id="2807622"/>
    <lineage>
        <taxon>Bacteria</taxon>
        <taxon>Bacillati</taxon>
        <taxon>Actinomycetota</taxon>
        <taxon>Actinomycetes</taxon>
        <taxon>Micromonosporales</taxon>
        <taxon>Micromonosporaceae</taxon>
        <taxon>Micromonospora</taxon>
    </lineage>
</organism>
<accession>A0ABS2J9X5</accession>
<sequence length="1011" mass="114002">MQSCIERYRVVEAHYHREQPSLHEDLALLDFQLRFVTLCAASLLRGADPEQVNLSRAPGFGTWIAFLRRTASLLGTEIRSGGRGKAERKIFDLVSQVLQVQQSYKDPSTAFHTLERLRNHLSHGGPVPVGIHADELLMQTQAATKSTSAAIYSFLSDAAESTQSGEHSYTELNFVWPDVKLTLWPFICVDASGNWCFYAQYTGGVPVFIRPGPHPVRLDLRDEHLILALSTSLSTVREDRTVSNFISELREDLSGFRDRDFEPHHHFDTNGSVTFIWLREVADSNEERIDSFRIEVDGQRQWRSADGTWQPYSYFLRELANWPMVARRIRQQLEEFEARLSTEEATTLGWSQEIETSIEPEIRLADLHGTQQPERLNFEQLRQRLDDGIKTVSGQTHIYFMTGEAGIGKTRTLVKAALERARQVEDDSGPIDHLPLFLYVRSTGQVLDSLQTVVQAAVAATKNLTEATVRTLSRNGLMVLLIDGFDELLGGVGYQDALGSLRWWIESLRGRGAIVVSARSSYYLNQYRSSLRQNSGISDLAVAHHVAELQRWSTGQVLDYLQSHGLSPRDLLGLGENDKKLLRLPFFARVFVEDRRISRAGALSRPLPERLLEQYLIREEAKLLGPAGARDALLSRDELRQMFENLADLMAEQHEREVTIEELRYATQIAINNDDLESRRGLTNRLSVLCGLAVSTNSDMKERRFAFQHELFYDEFLAGAILRQLTDGGVETVYQTLSKAQWRAATVASVVRTAQSEIRDLLRSAGGRSAQLSTDRVTAFRSNIGSLWAELARESGRLDNEIIEEAVFDTLDLRGVSCESTKLVRCHFGILSLPPAGPWRLAIQDTTIDTLKVQGTGEVLASLSGINPEHVSQILTAETFAEAPRDVVAALHRLGVALPVQQEEQQDSQLVEAVRFFLRKMEDRVDSIVITDATLQHNTDKERWSRIFGTGAWADFVRAMKQAEVVELESLQAGGPSKSRLRFLRPPALLLDSDNEDDRVREFWRLVRRAG</sequence>
<evidence type="ECO:0000313" key="2">
    <source>
        <dbReference type="EMBL" id="MBM7083361.1"/>
    </source>
</evidence>
<evidence type="ECO:0000259" key="1">
    <source>
        <dbReference type="PROSITE" id="PS50837"/>
    </source>
</evidence>
<dbReference type="InterPro" id="IPR027417">
    <property type="entry name" value="P-loop_NTPase"/>
</dbReference>
<gene>
    <name evidence="2" type="ORF">JQN84_12620</name>
</gene>